<dbReference type="PANTHER" id="PTHR47976:SF89">
    <property type="entry name" value="G-TYPE LECTIN S-RECEPTOR-LIKE SERINE_THREONINE-PROTEIN KINASE LECRK3"/>
    <property type="match status" value="1"/>
</dbReference>
<evidence type="ECO:0008006" key="5">
    <source>
        <dbReference type="Google" id="ProtNLM"/>
    </source>
</evidence>
<keyword evidence="1 2" id="KW-0732">Signal</keyword>
<evidence type="ECO:0000256" key="1">
    <source>
        <dbReference type="ARBA" id="ARBA00022729"/>
    </source>
</evidence>
<accession>A0A8J5QUM4</accession>
<gene>
    <name evidence="3" type="ORF">GUJ93_ZPchr0586g11360</name>
</gene>
<protein>
    <recommendedName>
        <fullName evidence="5">Bulb-type lectin domain-containing protein</fullName>
    </recommendedName>
</protein>
<evidence type="ECO:0000256" key="2">
    <source>
        <dbReference type="SAM" id="SignalP"/>
    </source>
</evidence>
<keyword evidence="4" id="KW-1185">Reference proteome</keyword>
<dbReference type="InterPro" id="IPR051343">
    <property type="entry name" value="G-type_lectin_kinases/EP1-like"/>
</dbReference>
<comment type="caution">
    <text evidence="3">The sequence shown here is derived from an EMBL/GenBank/DDBJ whole genome shotgun (WGS) entry which is preliminary data.</text>
</comment>
<reference evidence="3" key="1">
    <citation type="journal article" date="2021" name="bioRxiv">
        <title>Whole Genome Assembly and Annotation of Northern Wild Rice, Zizania palustris L., Supports a Whole Genome Duplication in the Zizania Genus.</title>
        <authorList>
            <person name="Haas M."/>
            <person name="Kono T."/>
            <person name="Macchietto M."/>
            <person name="Millas R."/>
            <person name="McGilp L."/>
            <person name="Shao M."/>
            <person name="Duquette J."/>
            <person name="Hirsch C.N."/>
            <person name="Kimball J."/>
        </authorList>
    </citation>
    <scope>NUCLEOTIDE SEQUENCE</scope>
    <source>
        <tissue evidence="3">Fresh leaf tissue</tissue>
    </source>
</reference>
<sequence length="403" mass="45174">MAPPLFLLFLQLLVLVCSSSAQAQNISLGTSLTTQGPNKAWLSPSGDFAFGFRPIEDNSSFYLLAVWFDKISDKTVVWYAKTVEQEPQPIQVPSGSSLLLTSTGVLSLRDPTGREYGIQAQLVHPMLACSTREILWLRLQGSSISWETFKNPTDTILISQVLSPGMALRSRLLTTDYSNGRIYISMDNGTQIDLASAAVGSMEDYYHRATLDQDGVFRQYVYPRKLSSLSSPTWTSVAIQPENICDAMTKRSIFFDEQRKDKGCKPDFQPQSCDLDEAGAMGQYEFNLVNNVDWPLADYEQYTPIGMDECRQLCLIDCFCAVAVFHDNTCWKKKLPLSNGNMASTVQRTVFIKVQRNNSSQPEFDKPSKWKSDKKGWILGIVTVVSPGRKSNHCNHHKTQDCP</sequence>
<name>A0A8J5QUM4_ZIZPA</name>
<dbReference type="OrthoDB" id="1930390at2759"/>
<feature type="chain" id="PRO_5035158207" description="Bulb-type lectin domain-containing protein" evidence="2">
    <location>
        <begin position="24"/>
        <end position="403"/>
    </location>
</feature>
<feature type="signal peptide" evidence="2">
    <location>
        <begin position="1"/>
        <end position="23"/>
    </location>
</feature>
<organism evidence="3 4">
    <name type="scientific">Zizania palustris</name>
    <name type="common">Northern wild rice</name>
    <dbReference type="NCBI Taxonomy" id="103762"/>
    <lineage>
        <taxon>Eukaryota</taxon>
        <taxon>Viridiplantae</taxon>
        <taxon>Streptophyta</taxon>
        <taxon>Embryophyta</taxon>
        <taxon>Tracheophyta</taxon>
        <taxon>Spermatophyta</taxon>
        <taxon>Magnoliopsida</taxon>
        <taxon>Liliopsida</taxon>
        <taxon>Poales</taxon>
        <taxon>Poaceae</taxon>
        <taxon>BOP clade</taxon>
        <taxon>Oryzoideae</taxon>
        <taxon>Oryzeae</taxon>
        <taxon>Zizaniinae</taxon>
        <taxon>Zizania</taxon>
    </lineage>
</organism>
<dbReference type="PANTHER" id="PTHR47976">
    <property type="entry name" value="G-TYPE LECTIN S-RECEPTOR-LIKE SERINE/THREONINE-PROTEIN KINASE SD2-5"/>
    <property type="match status" value="1"/>
</dbReference>
<dbReference type="CDD" id="cd01098">
    <property type="entry name" value="PAN_AP_plant"/>
    <property type="match status" value="1"/>
</dbReference>
<dbReference type="EMBL" id="JAAALK010001159">
    <property type="protein sequence ID" value="KAG8043130.1"/>
    <property type="molecule type" value="Genomic_DNA"/>
</dbReference>
<dbReference type="Proteomes" id="UP000729402">
    <property type="component" value="Unassembled WGS sequence"/>
</dbReference>
<evidence type="ECO:0000313" key="4">
    <source>
        <dbReference type="Proteomes" id="UP000729402"/>
    </source>
</evidence>
<dbReference type="AlphaFoldDB" id="A0A8J5QUM4"/>
<evidence type="ECO:0000313" key="3">
    <source>
        <dbReference type="EMBL" id="KAG8043130.1"/>
    </source>
</evidence>
<proteinExistence type="predicted"/>
<reference evidence="3" key="2">
    <citation type="submission" date="2021-02" db="EMBL/GenBank/DDBJ databases">
        <authorList>
            <person name="Kimball J.A."/>
            <person name="Haas M.W."/>
            <person name="Macchietto M."/>
            <person name="Kono T."/>
            <person name="Duquette J."/>
            <person name="Shao M."/>
        </authorList>
    </citation>
    <scope>NUCLEOTIDE SEQUENCE</scope>
    <source>
        <tissue evidence="3">Fresh leaf tissue</tissue>
    </source>
</reference>